<comment type="similarity">
    <text evidence="2">Belongs to the nitroreductase family.</text>
</comment>
<dbReference type="PANTHER" id="PTHR43673">
    <property type="entry name" value="NAD(P)H NITROREDUCTASE YDGI-RELATED"/>
    <property type="match status" value="1"/>
</dbReference>
<dbReference type="Proteomes" id="UP000771749">
    <property type="component" value="Unassembled WGS sequence"/>
</dbReference>
<evidence type="ECO:0000256" key="5">
    <source>
        <dbReference type="ARBA" id="ARBA00023002"/>
    </source>
</evidence>
<evidence type="ECO:0000259" key="7">
    <source>
        <dbReference type="Pfam" id="PF00881"/>
    </source>
</evidence>
<dbReference type="SUPFAM" id="SSF55469">
    <property type="entry name" value="FMN-dependent nitroreductase-like"/>
    <property type="match status" value="1"/>
</dbReference>
<evidence type="ECO:0000256" key="1">
    <source>
        <dbReference type="ARBA" id="ARBA00001917"/>
    </source>
</evidence>
<dbReference type="AlphaFoldDB" id="A0A940DMV1"/>
<sequence length="216" mass="23763">MKRITKSAAAVFLALGMMLPGCCGRSTDGSCTTDKASVSETVIDNIMTRRSIRKYKAQPVGRDTMQTILRCGINAPNGQNRQSWEIRVVDNPEYISGITEEYLKAYPKAGEDPSFVNMFRNAPTVVFVANDPSYDFSQVDCGLLGGNMMLSAWSMGIGSCCLGGPVRFMNENPAAAEYLEKLGFSEGYRLLYCIAFGYPDETPAAKPRDESKIRFI</sequence>
<evidence type="ECO:0000256" key="4">
    <source>
        <dbReference type="ARBA" id="ARBA00022643"/>
    </source>
</evidence>
<proteinExistence type="inferred from homology"/>
<keyword evidence="4" id="KW-0288">FMN</keyword>
<reference evidence="8" key="2">
    <citation type="journal article" date="2021" name="PeerJ">
        <title>Extensive microbial diversity within the chicken gut microbiome revealed by metagenomics and culture.</title>
        <authorList>
            <person name="Gilroy R."/>
            <person name="Ravi A."/>
            <person name="Getino M."/>
            <person name="Pursley I."/>
            <person name="Horton D.L."/>
            <person name="Alikhan N.F."/>
            <person name="Baker D."/>
            <person name="Gharbi K."/>
            <person name="Hall N."/>
            <person name="Watson M."/>
            <person name="Adriaenssens E.M."/>
            <person name="Foster-Nyarko E."/>
            <person name="Jarju S."/>
            <person name="Secka A."/>
            <person name="Antonio M."/>
            <person name="Oren A."/>
            <person name="Chaudhuri R.R."/>
            <person name="La Ragione R."/>
            <person name="Hildebrand F."/>
            <person name="Pallen M.J."/>
        </authorList>
    </citation>
    <scope>NUCLEOTIDE SEQUENCE</scope>
    <source>
        <strain evidence="8">F1-3629</strain>
    </source>
</reference>
<evidence type="ECO:0000313" key="8">
    <source>
        <dbReference type="EMBL" id="MBO8453646.1"/>
    </source>
</evidence>
<evidence type="ECO:0000256" key="2">
    <source>
        <dbReference type="ARBA" id="ARBA00007118"/>
    </source>
</evidence>
<keyword evidence="5" id="KW-0560">Oxidoreductase</keyword>
<accession>A0A940DMV1</accession>
<keyword evidence="3" id="KW-0285">Flavoprotein</keyword>
<dbReference type="GO" id="GO:0016491">
    <property type="term" value="F:oxidoreductase activity"/>
    <property type="evidence" value="ECO:0007669"/>
    <property type="project" value="UniProtKB-KW"/>
</dbReference>
<comment type="caution">
    <text evidence="8">The sequence shown here is derived from an EMBL/GenBank/DDBJ whole genome shotgun (WGS) entry which is preliminary data.</text>
</comment>
<comment type="cofactor">
    <cofactor evidence="1">
        <name>FMN</name>
        <dbReference type="ChEBI" id="CHEBI:58210"/>
    </cofactor>
</comment>
<evidence type="ECO:0000313" key="9">
    <source>
        <dbReference type="Proteomes" id="UP000771749"/>
    </source>
</evidence>
<dbReference type="PANTHER" id="PTHR43673:SF2">
    <property type="entry name" value="NITROREDUCTASE"/>
    <property type="match status" value="1"/>
</dbReference>
<gene>
    <name evidence="8" type="ORF">IAC07_02835</name>
</gene>
<evidence type="ECO:0000256" key="6">
    <source>
        <dbReference type="SAM" id="SignalP"/>
    </source>
</evidence>
<feature type="signal peptide" evidence="6">
    <location>
        <begin position="1"/>
        <end position="23"/>
    </location>
</feature>
<dbReference type="Pfam" id="PF00881">
    <property type="entry name" value="Nitroreductase"/>
    <property type="match status" value="1"/>
</dbReference>
<feature type="domain" description="Nitroreductase" evidence="7">
    <location>
        <begin position="46"/>
        <end position="198"/>
    </location>
</feature>
<reference evidence="8" key="1">
    <citation type="submission" date="2020-10" db="EMBL/GenBank/DDBJ databases">
        <authorList>
            <person name="Gilroy R."/>
        </authorList>
    </citation>
    <scope>NUCLEOTIDE SEQUENCE</scope>
    <source>
        <strain evidence="8">F1-3629</strain>
    </source>
</reference>
<dbReference type="InterPro" id="IPR029479">
    <property type="entry name" value="Nitroreductase"/>
</dbReference>
<dbReference type="EMBL" id="JADIMJ010000044">
    <property type="protein sequence ID" value="MBO8453646.1"/>
    <property type="molecule type" value="Genomic_DNA"/>
</dbReference>
<protein>
    <submittedName>
        <fullName evidence="8">Nitroreductase</fullName>
    </submittedName>
</protein>
<name>A0A940DMV1_9BACT</name>
<evidence type="ECO:0000256" key="3">
    <source>
        <dbReference type="ARBA" id="ARBA00022630"/>
    </source>
</evidence>
<dbReference type="CDD" id="cd02136">
    <property type="entry name" value="PnbA_NfnB-like"/>
    <property type="match status" value="1"/>
</dbReference>
<organism evidence="8 9">
    <name type="scientific">Candidatus Cryptobacteroides gallistercoris</name>
    <dbReference type="NCBI Taxonomy" id="2840765"/>
    <lineage>
        <taxon>Bacteria</taxon>
        <taxon>Pseudomonadati</taxon>
        <taxon>Bacteroidota</taxon>
        <taxon>Bacteroidia</taxon>
        <taxon>Bacteroidales</taxon>
        <taxon>Candidatus Cryptobacteroides</taxon>
    </lineage>
</organism>
<feature type="chain" id="PRO_5038119698" evidence="6">
    <location>
        <begin position="24"/>
        <end position="216"/>
    </location>
</feature>
<dbReference type="Gene3D" id="3.40.109.10">
    <property type="entry name" value="NADH Oxidase"/>
    <property type="match status" value="1"/>
</dbReference>
<dbReference type="InterPro" id="IPR000415">
    <property type="entry name" value="Nitroreductase-like"/>
</dbReference>
<keyword evidence="6" id="KW-0732">Signal</keyword>